<reference evidence="1" key="1">
    <citation type="submission" date="2014-11" db="EMBL/GenBank/DDBJ databases">
        <authorList>
            <person name="Amaro Gonzalez C."/>
        </authorList>
    </citation>
    <scope>NUCLEOTIDE SEQUENCE</scope>
</reference>
<protein>
    <submittedName>
        <fullName evidence="1">Uncharacterized protein</fullName>
    </submittedName>
</protein>
<sequence length="22" mass="2425">MGCVQCGCRFLFLLSTNMRGST</sequence>
<name>A0A0E9R1M0_ANGAN</name>
<dbReference type="EMBL" id="GBXM01085920">
    <property type="protein sequence ID" value="JAH22657.1"/>
    <property type="molecule type" value="Transcribed_RNA"/>
</dbReference>
<reference evidence="1" key="2">
    <citation type="journal article" date="2015" name="Fish Shellfish Immunol.">
        <title>Early steps in the European eel (Anguilla anguilla)-Vibrio vulnificus interaction in the gills: Role of the RtxA13 toxin.</title>
        <authorList>
            <person name="Callol A."/>
            <person name="Pajuelo D."/>
            <person name="Ebbesson L."/>
            <person name="Teles M."/>
            <person name="MacKenzie S."/>
            <person name="Amaro C."/>
        </authorList>
    </citation>
    <scope>NUCLEOTIDE SEQUENCE</scope>
</reference>
<accession>A0A0E9R1M0</accession>
<organism evidence="1">
    <name type="scientific">Anguilla anguilla</name>
    <name type="common">European freshwater eel</name>
    <name type="synonym">Muraena anguilla</name>
    <dbReference type="NCBI Taxonomy" id="7936"/>
    <lineage>
        <taxon>Eukaryota</taxon>
        <taxon>Metazoa</taxon>
        <taxon>Chordata</taxon>
        <taxon>Craniata</taxon>
        <taxon>Vertebrata</taxon>
        <taxon>Euteleostomi</taxon>
        <taxon>Actinopterygii</taxon>
        <taxon>Neopterygii</taxon>
        <taxon>Teleostei</taxon>
        <taxon>Anguilliformes</taxon>
        <taxon>Anguillidae</taxon>
        <taxon>Anguilla</taxon>
    </lineage>
</organism>
<proteinExistence type="predicted"/>
<dbReference type="EMBL" id="GBXM01030458">
    <property type="protein sequence ID" value="JAH78119.1"/>
    <property type="molecule type" value="Transcribed_RNA"/>
</dbReference>
<evidence type="ECO:0000313" key="1">
    <source>
        <dbReference type="EMBL" id="JAH22657.1"/>
    </source>
</evidence>
<dbReference type="AlphaFoldDB" id="A0A0E9R1M0"/>